<accession>A0ABQ2X0A4</accession>
<comment type="caution">
    <text evidence="2">The sequence shown here is derived from an EMBL/GenBank/DDBJ whole genome shotgun (WGS) entry which is preliminary data.</text>
</comment>
<evidence type="ECO:0000256" key="1">
    <source>
        <dbReference type="SAM" id="MobiDB-lite"/>
    </source>
</evidence>
<feature type="compositionally biased region" description="Basic and acidic residues" evidence="1">
    <location>
        <begin position="163"/>
        <end position="175"/>
    </location>
</feature>
<keyword evidence="3" id="KW-1185">Reference proteome</keyword>
<sequence>MWLPRFLLHALLARAARDSMRVYPLHDLLTRAARDHGTRDHTQTILDWSARQEERRRHDRALTGYRVAAGQGRNHVDLRLTATEGIHRVLRAMAADGPAKPALIESELSRARLDLAEAHLARARHLRARGDLAEARRAFQALIDERVGTVSGRAAHELAEMIDDARGNRREERFPPEPVRPTQPWLGQDPVLVRDLSADDTKARPDPSRDLPALGYTTESEALADAIALCRTALRLGTAITRTGVSALLAQLLEDQGDLAGAAVALAHLDIPALLNEAADASRYFGGGRFERDSDHSRPTLAELCAPRLVASLRPTEVVRHVRPSSLRRPLEPDHWQRGGFLALTDERLLFVDGDTAPPDGPELAIDRRSVLGVSPPRQDEHGRTWLDIRSSEEGEVSVGVDEVPDAWLTALHSR</sequence>
<protein>
    <submittedName>
        <fullName evidence="2">Uncharacterized protein</fullName>
    </submittedName>
</protein>
<dbReference type="RefSeq" id="WP_190049593.1">
    <property type="nucleotide sequence ID" value="NZ_BMWC01000002.1"/>
</dbReference>
<evidence type="ECO:0000313" key="2">
    <source>
        <dbReference type="EMBL" id="GGW88870.1"/>
    </source>
</evidence>
<name>A0ABQ2X0A4_9ACTN</name>
<feature type="region of interest" description="Disordered" evidence="1">
    <location>
        <begin position="163"/>
        <end position="187"/>
    </location>
</feature>
<dbReference type="Proteomes" id="UP000617743">
    <property type="component" value="Unassembled WGS sequence"/>
</dbReference>
<evidence type="ECO:0000313" key="3">
    <source>
        <dbReference type="Proteomes" id="UP000617743"/>
    </source>
</evidence>
<proteinExistence type="predicted"/>
<dbReference type="EMBL" id="BMWC01000002">
    <property type="protein sequence ID" value="GGW88870.1"/>
    <property type="molecule type" value="Genomic_DNA"/>
</dbReference>
<reference evidence="3" key="1">
    <citation type="journal article" date="2019" name="Int. J. Syst. Evol. Microbiol.">
        <title>The Global Catalogue of Microorganisms (GCM) 10K type strain sequencing project: providing services to taxonomists for standard genome sequencing and annotation.</title>
        <authorList>
            <consortium name="The Broad Institute Genomics Platform"/>
            <consortium name="The Broad Institute Genome Sequencing Center for Infectious Disease"/>
            <person name="Wu L."/>
            <person name="Ma J."/>
        </authorList>
    </citation>
    <scope>NUCLEOTIDE SEQUENCE [LARGE SCALE GENOMIC DNA]</scope>
    <source>
        <strain evidence="3">JCM 4866</strain>
    </source>
</reference>
<gene>
    <name evidence="2" type="ORF">GCM10010383_17620</name>
</gene>
<organism evidence="2 3">
    <name type="scientific">Streptomyces lomondensis</name>
    <dbReference type="NCBI Taxonomy" id="68229"/>
    <lineage>
        <taxon>Bacteria</taxon>
        <taxon>Bacillati</taxon>
        <taxon>Actinomycetota</taxon>
        <taxon>Actinomycetes</taxon>
        <taxon>Kitasatosporales</taxon>
        <taxon>Streptomycetaceae</taxon>
        <taxon>Streptomyces</taxon>
    </lineage>
</organism>